<evidence type="ECO:0000256" key="2">
    <source>
        <dbReference type="SAM" id="Phobius"/>
    </source>
</evidence>
<evidence type="ECO:0000259" key="3">
    <source>
        <dbReference type="Pfam" id="PF13464"/>
    </source>
</evidence>
<dbReference type="EMBL" id="FMZC01000008">
    <property type="protein sequence ID" value="SDD65128.1"/>
    <property type="molecule type" value="Genomic_DNA"/>
</dbReference>
<keyword evidence="2" id="KW-1133">Transmembrane helix</keyword>
<dbReference type="Pfam" id="PF13464">
    <property type="entry name" value="RodZ_C"/>
    <property type="match status" value="1"/>
</dbReference>
<evidence type="ECO:0000313" key="5">
    <source>
        <dbReference type="Proteomes" id="UP000198781"/>
    </source>
</evidence>
<keyword evidence="5" id="KW-1185">Reference proteome</keyword>
<feature type="compositionally biased region" description="Low complexity" evidence="1">
    <location>
        <begin position="114"/>
        <end position="123"/>
    </location>
</feature>
<feature type="transmembrane region" description="Helical" evidence="2">
    <location>
        <begin position="129"/>
        <end position="147"/>
    </location>
</feature>
<evidence type="ECO:0000256" key="1">
    <source>
        <dbReference type="SAM" id="MobiDB-lite"/>
    </source>
</evidence>
<dbReference type="InterPro" id="IPR025194">
    <property type="entry name" value="RodZ-like_C"/>
</dbReference>
<evidence type="ECO:0000313" key="4">
    <source>
        <dbReference type="EMBL" id="SDD65128.1"/>
    </source>
</evidence>
<proteinExistence type="predicted"/>
<dbReference type="InterPro" id="IPR050400">
    <property type="entry name" value="Bact_Cytoskel_RodZ"/>
</dbReference>
<protein>
    <submittedName>
        <fullName evidence="4">Cytoskeleton protein RodZ</fullName>
    </submittedName>
</protein>
<dbReference type="STRING" id="187868.SAMN05192589_10816"/>
<dbReference type="PANTHER" id="PTHR34475:SF1">
    <property type="entry name" value="CYTOSKELETON PROTEIN RODZ"/>
    <property type="match status" value="1"/>
</dbReference>
<dbReference type="Gene3D" id="1.10.260.40">
    <property type="entry name" value="lambda repressor-like DNA-binding domains"/>
    <property type="match status" value="1"/>
</dbReference>
<dbReference type="PANTHER" id="PTHR34475">
    <property type="match status" value="1"/>
</dbReference>
<dbReference type="Proteomes" id="UP000198781">
    <property type="component" value="Unassembled WGS sequence"/>
</dbReference>
<feature type="compositionally biased region" description="Polar residues" evidence="1">
    <location>
        <begin position="162"/>
        <end position="172"/>
    </location>
</feature>
<feature type="region of interest" description="Disordered" evidence="1">
    <location>
        <begin position="1"/>
        <end position="21"/>
    </location>
</feature>
<keyword evidence="2" id="KW-0812">Transmembrane</keyword>
<organism evidence="4 5">
    <name type="scientific">Paracidovorax valerianellae</name>
    <dbReference type="NCBI Taxonomy" id="187868"/>
    <lineage>
        <taxon>Bacteria</taxon>
        <taxon>Pseudomonadati</taxon>
        <taxon>Pseudomonadota</taxon>
        <taxon>Betaproteobacteria</taxon>
        <taxon>Burkholderiales</taxon>
        <taxon>Comamonadaceae</taxon>
        <taxon>Paracidovorax</taxon>
    </lineage>
</organism>
<sequence length="314" mass="31483">MNEPVSHDAQPVNDEGGPTQDSVAAGMMLRQARESAGVHIAALAVALKVPVHKLEALEAGYFDVFPDVVFVRALASSMCRTLKVDPAPVLALLPQNRPPALSAHRGINASFKPGSGQSASSSGASGSRMAVAAVVVLLVAAAALLLWPHRPAGMAGDDSASIKGTSVETSGGSEKVADEPTAGASPTLSPSASITSVPSASMSGASSAAAGVAPVTNAATAVPGSAASSPIGDSTNAALVIRTRGESWVQVRGAAGSTVLQRVLAAGETVTVPGTPPWSVVIGKADVTEVTVHGKPLELKTVSRENVARFEVKP</sequence>
<dbReference type="AlphaFoldDB" id="A0A1G6WH56"/>
<feature type="region of interest" description="Disordered" evidence="1">
    <location>
        <begin position="104"/>
        <end position="123"/>
    </location>
</feature>
<gene>
    <name evidence="4" type="ORF">SAMN05192589_10816</name>
</gene>
<dbReference type="OrthoDB" id="5293433at2"/>
<keyword evidence="2" id="KW-0472">Membrane</keyword>
<reference evidence="4 5" key="1">
    <citation type="submission" date="2016-10" db="EMBL/GenBank/DDBJ databases">
        <authorList>
            <person name="de Groot N.N."/>
        </authorList>
    </citation>
    <scope>NUCLEOTIDE SEQUENCE [LARGE SCALE GENOMIC DNA]</scope>
    <source>
        <strain evidence="4 5">DSM 16619</strain>
    </source>
</reference>
<dbReference type="InterPro" id="IPR010982">
    <property type="entry name" value="Lambda_DNA-bd_dom_sf"/>
</dbReference>
<feature type="compositionally biased region" description="Polar residues" evidence="1">
    <location>
        <begin position="184"/>
        <end position="195"/>
    </location>
</feature>
<accession>A0A1G6WH56</accession>
<dbReference type="GO" id="GO:0003677">
    <property type="term" value="F:DNA binding"/>
    <property type="evidence" value="ECO:0007669"/>
    <property type="project" value="InterPro"/>
</dbReference>
<feature type="region of interest" description="Disordered" evidence="1">
    <location>
        <begin position="155"/>
        <end position="200"/>
    </location>
</feature>
<feature type="domain" description="Cytoskeleton protein RodZ-like C-terminal" evidence="3">
    <location>
        <begin position="240"/>
        <end position="311"/>
    </location>
</feature>
<dbReference type="Pfam" id="PF13413">
    <property type="entry name" value="HTH_25"/>
    <property type="match status" value="1"/>
</dbReference>
<name>A0A1G6WH56_9BURK</name>